<dbReference type="Gene3D" id="1.10.1660.10">
    <property type="match status" value="1"/>
</dbReference>
<dbReference type="PROSITE" id="PS50937">
    <property type="entry name" value="HTH_MERR_2"/>
    <property type="match status" value="1"/>
</dbReference>
<protein>
    <submittedName>
        <fullName evidence="4">MerR family transcriptional regulator</fullName>
    </submittedName>
</protein>
<evidence type="ECO:0000256" key="2">
    <source>
        <dbReference type="SAM" id="MobiDB-lite"/>
    </source>
</evidence>
<feature type="region of interest" description="Disordered" evidence="2">
    <location>
        <begin position="107"/>
        <end position="132"/>
    </location>
</feature>
<dbReference type="SMART" id="SM00422">
    <property type="entry name" value="HTH_MERR"/>
    <property type="match status" value="1"/>
</dbReference>
<dbReference type="KEGG" id="srd:SD10_10080"/>
<evidence type="ECO:0000313" key="5">
    <source>
        <dbReference type="Proteomes" id="UP000033054"/>
    </source>
</evidence>
<dbReference type="PATRIC" id="fig|1379870.5.peg.2190"/>
<dbReference type="GO" id="GO:0003700">
    <property type="term" value="F:DNA-binding transcription factor activity"/>
    <property type="evidence" value="ECO:0007669"/>
    <property type="project" value="InterPro"/>
</dbReference>
<evidence type="ECO:0000313" key="4">
    <source>
        <dbReference type="EMBL" id="AKD55203.1"/>
    </source>
</evidence>
<dbReference type="AlphaFoldDB" id="A0A0E3ZUH7"/>
<feature type="domain" description="HTH merR-type" evidence="3">
    <location>
        <begin position="8"/>
        <end position="78"/>
    </location>
</feature>
<dbReference type="STRING" id="1379870.SD10_10080"/>
<proteinExistence type="predicted"/>
<dbReference type="PANTHER" id="PTHR30204:SF15">
    <property type="entry name" value="BLL5018 PROTEIN"/>
    <property type="match status" value="1"/>
</dbReference>
<keyword evidence="5" id="KW-1185">Reference proteome</keyword>
<dbReference type="InterPro" id="IPR000551">
    <property type="entry name" value="MerR-type_HTH_dom"/>
</dbReference>
<reference evidence="4 5" key="1">
    <citation type="journal article" date="2014" name="Curr. Microbiol.">
        <title>Spirosoma radiotolerans sp. nov., a gamma-radiation-resistant bacterium isolated from gamma ray-irradiated soil.</title>
        <authorList>
            <person name="Lee J.J."/>
            <person name="Srinivasan S."/>
            <person name="Lim S."/>
            <person name="Joe M."/>
            <person name="Im S."/>
            <person name="Bae S.I."/>
            <person name="Park K.R."/>
            <person name="Han J.H."/>
            <person name="Park S.H."/>
            <person name="Joo B.M."/>
            <person name="Park S.J."/>
            <person name="Kim M.K."/>
        </authorList>
    </citation>
    <scope>NUCLEOTIDE SEQUENCE [LARGE SCALE GENOMIC DNA]</scope>
    <source>
        <strain evidence="4 5">DG5A</strain>
    </source>
</reference>
<evidence type="ECO:0000256" key="1">
    <source>
        <dbReference type="ARBA" id="ARBA00023125"/>
    </source>
</evidence>
<dbReference type="PANTHER" id="PTHR30204">
    <property type="entry name" value="REDOX-CYCLING DRUG-SENSING TRANSCRIPTIONAL ACTIVATOR SOXR"/>
    <property type="match status" value="1"/>
</dbReference>
<accession>A0A0E3ZUH7</accession>
<evidence type="ECO:0000259" key="3">
    <source>
        <dbReference type="PROSITE" id="PS50937"/>
    </source>
</evidence>
<organism evidence="4 5">
    <name type="scientific">Spirosoma radiotolerans</name>
    <dbReference type="NCBI Taxonomy" id="1379870"/>
    <lineage>
        <taxon>Bacteria</taxon>
        <taxon>Pseudomonadati</taxon>
        <taxon>Bacteroidota</taxon>
        <taxon>Cytophagia</taxon>
        <taxon>Cytophagales</taxon>
        <taxon>Cytophagaceae</taxon>
        <taxon>Spirosoma</taxon>
    </lineage>
</organism>
<feature type="compositionally biased region" description="Acidic residues" evidence="2">
    <location>
        <begin position="117"/>
        <end position="132"/>
    </location>
</feature>
<sequence>MENGGKLYYGIKEVAEMFAINASKLRYYEKEFPTLQPKKNRSGDRVYTQADIDHLKEILVLTNDKGYTLPGAREYLKTRDANRREHAVYINKLKRIKAGLEKMRAALDKPVTPEVEPATEPEPEDESDNALV</sequence>
<dbReference type="SUPFAM" id="SSF46955">
    <property type="entry name" value="Putative DNA-binding domain"/>
    <property type="match status" value="1"/>
</dbReference>
<dbReference type="InterPro" id="IPR009061">
    <property type="entry name" value="DNA-bd_dom_put_sf"/>
</dbReference>
<name>A0A0E3ZUH7_9BACT</name>
<dbReference type="RefSeq" id="WP_046573692.1">
    <property type="nucleotide sequence ID" value="NZ_CP010429.1"/>
</dbReference>
<dbReference type="GO" id="GO:0003677">
    <property type="term" value="F:DNA binding"/>
    <property type="evidence" value="ECO:0007669"/>
    <property type="project" value="UniProtKB-KW"/>
</dbReference>
<dbReference type="EMBL" id="CP010429">
    <property type="protein sequence ID" value="AKD55203.1"/>
    <property type="molecule type" value="Genomic_DNA"/>
</dbReference>
<dbReference type="HOGENOM" id="CLU_045945_5_1_10"/>
<dbReference type="Pfam" id="PF13411">
    <property type="entry name" value="MerR_1"/>
    <property type="match status" value="1"/>
</dbReference>
<keyword evidence="1" id="KW-0238">DNA-binding</keyword>
<gene>
    <name evidence="4" type="ORF">SD10_10080</name>
</gene>
<dbReference type="OrthoDB" id="9810140at2"/>
<dbReference type="Proteomes" id="UP000033054">
    <property type="component" value="Chromosome"/>
</dbReference>
<dbReference type="InterPro" id="IPR047057">
    <property type="entry name" value="MerR_fam"/>
</dbReference>